<dbReference type="InterPro" id="IPR036940">
    <property type="entry name" value="PI3/4_kinase_cat_sf"/>
</dbReference>
<keyword evidence="7" id="KW-0547">Nucleotide-binding</keyword>
<dbReference type="GO" id="GO:0006281">
    <property type="term" value="P:DNA repair"/>
    <property type="evidence" value="ECO:0007669"/>
    <property type="project" value="UniProtKB-KW"/>
</dbReference>
<dbReference type="InterPro" id="IPR003151">
    <property type="entry name" value="PIK-rel_kinase_FAT"/>
</dbReference>
<keyword evidence="12" id="KW-0234">DNA repair</keyword>
<dbReference type="Gene3D" id="3.30.1010.10">
    <property type="entry name" value="Phosphatidylinositol 3-kinase Catalytic Subunit, Chain A, domain 4"/>
    <property type="match status" value="1"/>
</dbReference>
<dbReference type="PROSITE" id="PS50290">
    <property type="entry name" value="PI3_4_KINASE_3"/>
    <property type="match status" value="1"/>
</dbReference>
<evidence type="ECO:0000256" key="17">
    <source>
        <dbReference type="ARBA" id="ARBA00033001"/>
    </source>
</evidence>
<evidence type="ECO:0000256" key="19">
    <source>
        <dbReference type="ARBA" id="ARBA00048679"/>
    </source>
</evidence>
<feature type="domain" description="FATC" evidence="22">
    <location>
        <begin position="2352"/>
        <end position="2384"/>
    </location>
</feature>
<dbReference type="PROSITE" id="PS51189">
    <property type="entry name" value="FAT"/>
    <property type="match status" value="1"/>
</dbReference>
<dbReference type="Pfam" id="PF02260">
    <property type="entry name" value="FATC"/>
    <property type="match status" value="1"/>
</dbReference>
<evidence type="ECO:0000256" key="4">
    <source>
        <dbReference type="ARBA" id="ARBA00021345"/>
    </source>
</evidence>
<dbReference type="GO" id="GO:0051321">
    <property type="term" value="P:meiotic cell cycle"/>
    <property type="evidence" value="ECO:0007669"/>
    <property type="project" value="UniProtKB-KW"/>
</dbReference>
<comment type="similarity">
    <text evidence="2">Belongs to the PI3/PI4-kinase family. ATM subfamily.</text>
</comment>
<comment type="caution">
    <text evidence="23">The sequence shown here is derived from an EMBL/GenBank/DDBJ whole genome shotgun (WGS) entry which is preliminary data.</text>
</comment>
<sequence>MATPYHRISLAELTLFLDDVQKNVSHDEDTDFRKLILFLFGFTNAKLVALQKSVSQELIAVLARLFGSIELVLSRKKHLLNASMSAEELSQTLVGSTVVTPPKAPLLMYEWAIAFSTSWLPEFPSSLEITNLTKSFIIEVINTMAVHLHAFKYRRHTRDILMSLMRSKMDKLFEYLPLLSSKDDLASMYIPLLSSATHLFTIVNDYDIANKLLLHNSGTSLSFENYTRRLIFVFKSILSKPEMIGEGGDQVVGPVDSLRSVLLLNLTSNILLQHDARWSSISLVLTWIHEHFQSFNTSKAPVLTQMKNFNKASCASLMKIFLYCRERSLLFKFFNSFSLCVFTFPPPSSSGNSIPTLLSASPYPSSITKLLYVLSFQHSILSEPASLHSLPERMDNFVLASVPFGETELDSLKSLIFDNAKASMKSTLQFFVETQHSFNSYQSQRTRHSSDEISYWLDYVIHLIQQDLNILSSHIFDDSITLFTFITSLRNVPCIINNDYDYETEECIKCSKPLNKNIYNGVQVTRKSISESHEASVLYSDIICGFLLKHKSTQIKANPLLTWNVLAVLFNLFSTFRKPNKDLSSDICFQFVLNSLTANKNRDVRLMAARIVPLFLIREMDENSDTLFKKIFQTISNTRFDQESGSVYLAESTLISLSELAIVCEGEWLCVIFIKLIDTFGALNEQHVNIAFNCLLYVAAARSVTPYKLLSPYLPSIAERIIRKPRMFGRVTELLGISKRYFLSHTKDYTTPRYLEYYKHDFIQEIADASSLDKVKLIAKTLPRIMATYLCKDEVINSKYIVSVLSNTSPRYMNLSIEELIPNVGEVLWFILLQLQFSDDDKIQNEAKIFNAIRYVAKLNWVKKQSDVTLSPPDPADFDYIKYILGEHVLELVQRFSENVHHMKGIKPYLEKVSSIKAIQFLISKNINAASSALGQISTCLQASLENKSLEIPAIQCWNVLVQNLSTNHLVALFDITISLIFQKFEFLHHKSKIIAVEILQRLFCELRDKYKRYALYYFSVPFIRDLDKYFVLDATFISMMKPKSKLSYFPEFTRRLQTNNKYVVHQALDDLLNFTNKYQYSCQGEDFRDIANEQSISSLVRTLLDISVQFKTKDPVISTKCAKGLGSIGALDSNRFNFKTIKPQVILLHDFQDYEENAFFLCNFIREKVIKNFWASDDPIKQLFSAYSMQKFLSVLGLDETILDSEGESIRLEVWNSFSEIDKSTLTPLLSSKYFAPTPRYDALTFPLFRLGMRYERWLVDFTTNLFRRPTSISTRQSNKAVSTKTIIFQTCSMLIRDEEVSISQYLLKFVALSHIVNGDENARRDILDEFLTILKTNSSNASASERTENLKLCYQAVFEVIDYFNEWVSAATQRLSDAQLQKKDVSLLTKSKSYVVSFLKEIPMELIALASSESDSYERTILYLEECFRDGKVQDDNRLDKLSIAATLQSVYSNIDDYDALDGVLKKFSTSNLSEKLSTFQYNENWAIAQESFQVLSNLGTEEKRVEYNTKLLKSFENHALYDEVLLSLNSKVENGSFNHIPVAWAMVGLSAAIASGEAAQLAKWHTIVGAIDGPQDVEDKITRKYAESLLSLVGSKPASFNASIDGIYEIVGQSLASSMSSSFSRNSALMTQLHIIFDTSSIVSVAMGGGSTEDELERILEERLNNTDLTFDNQWKVLSIHRVVNMITQRMEKVSKILLKCSSIARRDNRLDIATKCIMNAMALNDLEANIEYAHLLWDQGKQTEAIKTLSENLPKKSSTDVRRGASTQLQYALWLDESSHSSSTTIIAEYTKAYKFDPTWEKPYFDLGKYYSKVMESRNDLSGIYEQQIIRFYLKALALGPTYIFEALPKFITVWLDFAQRPHKNKDAERKLNQIVYDIQTYKNSIPFYVWYTSITQLLSRITHKHEPSAEVLIEIIASLIQTYPKHSLWYVLSHVKSKDMTRRSRVVKMLSSVQTKKDLGTSIVEAKELFEILENLASQKVKKAQKKRWSLSEDFHLNDLKRGYDSLVIPVKSNLEIRLPATRHTSKVSSAFPRSASITFDGFDEEVKIFHSLQMPKQITIRGTDGRPYRLMVKRDDTRKDAKVFEFTNMVNRLLSSHNSARKRNLIIENYSVIPLAEDMGVIEFVQDVATMKSVIHHQQKKNGRVPHDRKIFVKLDEAQKVVKAKYTSEQNAMNSLIELFVSICNEFPPVLHQWFIDQFSDPAVWYLARKTFTTTSGVMSIVGYIIGLGDRHCENILFKKSGAALHIDFDCLFEKGSTLPTPEIVPFRLTQNLVDAMGITGIEGTFRIACEVTGQLLRDNEASLMNILETLIYDPLLDWKTQDNPQDHLRKVRRKIRGLLDEKEGLPMNIHGQVDVLIQEATSKENLSQMYGGWAPYI</sequence>
<dbReference type="Pfam" id="PF23593">
    <property type="entry name" value="HEAT_ATR"/>
    <property type="match status" value="1"/>
</dbReference>
<evidence type="ECO:0000313" key="23">
    <source>
        <dbReference type="EMBL" id="OVF08769.1"/>
    </source>
</evidence>
<dbReference type="GO" id="GO:0000077">
    <property type="term" value="P:DNA damage checkpoint signaling"/>
    <property type="evidence" value="ECO:0007669"/>
    <property type="project" value="TreeGrafter"/>
</dbReference>
<evidence type="ECO:0000256" key="10">
    <source>
        <dbReference type="ARBA" id="ARBA00022840"/>
    </source>
</evidence>
<dbReference type="SMART" id="SM00146">
    <property type="entry name" value="PI3Kc"/>
    <property type="match status" value="1"/>
</dbReference>
<dbReference type="InterPro" id="IPR000403">
    <property type="entry name" value="PI3/4_kinase_cat_dom"/>
</dbReference>
<evidence type="ECO:0000256" key="12">
    <source>
        <dbReference type="ARBA" id="ARBA00023204"/>
    </source>
</evidence>
<evidence type="ECO:0000256" key="2">
    <source>
        <dbReference type="ARBA" id="ARBA00010769"/>
    </source>
</evidence>
<evidence type="ECO:0000256" key="15">
    <source>
        <dbReference type="ARBA" id="ARBA00029679"/>
    </source>
</evidence>
<comment type="catalytic activity">
    <reaction evidence="18">
        <text>L-threonyl-[protein] + ATP = O-phospho-L-threonyl-[protein] + ADP + H(+)</text>
        <dbReference type="Rhea" id="RHEA:46608"/>
        <dbReference type="Rhea" id="RHEA-COMP:11060"/>
        <dbReference type="Rhea" id="RHEA-COMP:11605"/>
        <dbReference type="ChEBI" id="CHEBI:15378"/>
        <dbReference type="ChEBI" id="CHEBI:30013"/>
        <dbReference type="ChEBI" id="CHEBI:30616"/>
        <dbReference type="ChEBI" id="CHEBI:61977"/>
        <dbReference type="ChEBI" id="CHEBI:456216"/>
        <dbReference type="EC" id="2.7.11.1"/>
    </reaction>
</comment>
<dbReference type="InterPro" id="IPR012993">
    <property type="entry name" value="UME"/>
</dbReference>
<dbReference type="PANTHER" id="PTHR11139">
    <property type="entry name" value="ATAXIA TELANGIECTASIA MUTATED ATM -RELATED"/>
    <property type="match status" value="1"/>
</dbReference>
<dbReference type="InterPro" id="IPR014009">
    <property type="entry name" value="PIK_FAT"/>
</dbReference>
<evidence type="ECO:0000313" key="24">
    <source>
        <dbReference type="Proteomes" id="UP000195602"/>
    </source>
</evidence>
<keyword evidence="8" id="KW-0227">DNA damage</keyword>
<keyword evidence="6" id="KW-0808">Transferase</keyword>
<keyword evidence="5" id="KW-0723">Serine/threonine-protein kinase</keyword>
<dbReference type="GO" id="GO:0000723">
    <property type="term" value="P:telomere maintenance"/>
    <property type="evidence" value="ECO:0007669"/>
    <property type="project" value="TreeGrafter"/>
</dbReference>
<evidence type="ECO:0000256" key="1">
    <source>
        <dbReference type="ARBA" id="ARBA00004123"/>
    </source>
</evidence>
<dbReference type="Proteomes" id="UP000195602">
    <property type="component" value="Unassembled WGS sequence"/>
</dbReference>
<keyword evidence="11" id="KW-0156">Chromatin regulator</keyword>
<reference evidence="23 24" key="1">
    <citation type="submission" date="2017-04" db="EMBL/GenBank/DDBJ databases">
        <title>Draft genome of the yeast Clavispora lusitaniae type strain CBS 6936.</title>
        <authorList>
            <person name="Durrens P."/>
            <person name="Klopp C."/>
            <person name="Biteau N."/>
            <person name="Fitton-Ouhabi V."/>
            <person name="Dementhon K."/>
            <person name="Accoceberry I."/>
            <person name="Sherman D.J."/>
            <person name="Noel T."/>
        </authorList>
    </citation>
    <scope>NUCLEOTIDE SEQUENCE [LARGE SCALE GENOMIC DNA]</scope>
    <source>
        <strain evidence="23 24">CBS 6936</strain>
    </source>
</reference>
<dbReference type="GO" id="GO:0005524">
    <property type="term" value="F:ATP binding"/>
    <property type="evidence" value="ECO:0007669"/>
    <property type="project" value="UniProtKB-KW"/>
</dbReference>
<dbReference type="PANTHER" id="PTHR11139:SF125">
    <property type="entry name" value="SERINE_THREONINE-PROTEIN KINASE MEC1"/>
    <property type="match status" value="1"/>
</dbReference>
<evidence type="ECO:0000259" key="20">
    <source>
        <dbReference type="PROSITE" id="PS50290"/>
    </source>
</evidence>
<dbReference type="InterPro" id="IPR056802">
    <property type="entry name" value="ATR-like_M-HEAT"/>
</dbReference>
<feature type="domain" description="FAT" evidence="21">
    <location>
        <begin position="1408"/>
        <end position="1942"/>
    </location>
</feature>
<evidence type="ECO:0000259" key="22">
    <source>
        <dbReference type="PROSITE" id="PS51190"/>
    </source>
</evidence>
<dbReference type="KEGG" id="clus:A9F13_07g02453"/>
<keyword evidence="14" id="KW-0469">Meiosis</keyword>
<evidence type="ECO:0000256" key="18">
    <source>
        <dbReference type="ARBA" id="ARBA00047899"/>
    </source>
</evidence>
<evidence type="ECO:0000256" key="16">
    <source>
        <dbReference type="ARBA" id="ARBA00030459"/>
    </source>
</evidence>
<dbReference type="InterPro" id="IPR057564">
    <property type="entry name" value="HEAT_ATR"/>
</dbReference>
<dbReference type="GO" id="GO:0006325">
    <property type="term" value="P:chromatin organization"/>
    <property type="evidence" value="ECO:0007669"/>
    <property type="project" value="UniProtKB-KW"/>
</dbReference>
<dbReference type="SMART" id="SM00802">
    <property type="entry name" value="UME"/>
    <property type="match status" value="1"/>
</dbReference>
<evidence type="ECO:0000256" key="3">
    <source>
        <dbReference type="ARBA" id="ARBA00012513"/>
    </source>
</evidence>
<proteinExistence type="inferred from homology"/>
<evidence type="ECO:0000256" key="6">
    <source>
        <dbReference type="ARBA" id="ARBA00022679"/>
    </source>
</evidence>
<dbReference type="EMBL" id="LYUB02000007">
    <property type="protein sequence ID" value="OVF08769.1"/>
    <property type="molecule type" value="Genomic_DNA"/>
</dbReference>
<dbReference type="Gene3D" id="1.10.1070.11">
    <property type="entry name" value="Phosphatidylinositol 3-/4-kinase, catalytic domain"/>
    <property type="match status" value="1"/>
</dbReference>
<dbReference type="CDD" id="cd00892">
    <property type="entry name" value="PIKKc_ATR"/>
    <property type="match status" value="1"/>
</dbReference>
<protein>
    <recommendedName>
        <fullName evidence="4">Serine/threonine-protein kinase MEC1</fullName>
        <ecNumber evidence="3">2.7.11.1</ecNumber>
    </recommendedName>
    <alternativeName>
        <fullName evidence="17">ATR homolog</fullName>
    </alternativeName>
    <alternativeName>
        <fullName evidence="16">DNA-damage checkpoint kinase MEC1</fullName>
    </alternativeName>
    <alternativeName>
        <fullName evidence="15">Mitosis entry checkpoint protein 1</fullName>
    </alternativeName>
</protein>
<dbReference type="Pfam" id="PF00454">
    <property type="entry name" value="PI3_PI4_kinase"/>
    <property type="match status" value="1"/>
</dbReference>
<organism evidence="23 24">
    <name type="scientific">Clavispora lusitaniae</name>
    <name type="common">Candida lusitaniae</name>
    <dbReference type="NCBI Taxonomy" id="36911"/>
    <lineage>
        <taxon>Eukaryota</taxon>
        <taxon>Fungi</taxon>
        <taxon>Dikarya</taxon>
        <taxon>Ascomycota</taxon>
        <taxon>Saccharomycotina</taxon>
        <taxon>Pichiomycetes</taxon>
        <taxon>Metschnikowiaceae</taxon>
        <taxon>Clavispora</taxon>
    </lineage>
</organism>
<evidence type="ECO:0000256" key="8">
    <source>
        <dbReference type="ARBA" id="ARBA00022763"/>
    </source>
</evidence>
<dbReference type="Pfam" id="PF08064">
    <property type="entry name" value="UME"/>
    <property type="match status" value="1"/>
</dbReference>
<keyword evidence="10" id="KW-0067">ATP-binding</keyword>
<dbReference type="InterPro" id="IPR050517">
    <property type="entry name" value="DDR_Repair_Kinase"/>
</dbReference>
<dbReference type="Pfam" id="PF25385">
    <property type="entry name" value="HEAT_MEC1_N"/>
    <property type="match status" value="1"/>
</dbReference>
<dbReference type="Pfam" id="PF25030">
    <property type="entry name" value="M-HEAT_ATR"/>
    <property type="match status" value="1"/>
</dbReference>
<gene>
    <name evidence="23" type="ORF">A9F13_07g02453</name>
</gene>
<dbReference type="GO" id="GO:0005634">
    <property type="term" value="C:nucleus"/>
    <property type="evidence" value="ECO:0007669"/>
    <property type="project" value="UniProtKB-SubCell"/>
</dbReference>
<keyword evidence="9 23" id="KW-0418">Kinase</keyword>
<dbReference type="Pfam" id="PF02259">
    <property type="entry name" value="FAT"/>
    <property type="match status" value="1"/>
</dbReference>
<dbReference type="PROSITE" id="PS51190">
    <property type="entry name" value="FATC"/>
    <property type="match status" value="1"/>
</dbReference>
<evidence type="ECO:0000256" key="7">
    <source>
        <dbReference type="ARBA" id="ARBA00022741"/>
    </source>
</evidence>
<evidence type="ECO:0000256" key="9">
    <source>
        <dbReference type="ARBA" id="ARBA00022777"/>
    </source>
</evidence>
<comment type="subcellular location">
    <subcellularLocation>
        <location evidence="1">Nucleus</location>
    </subcellularLocation>
</comment>
<dbReference type="GO" id="GO:0004674">
    <property type="term" value="F:protein serine/threonine kinase activity"/>
    <property type="evidence" value="ECO:0007669"/>
    <property type="project" value="UniProtKB-KW"/>
</dbReference>
<dbReference type="InterPro" id="IPR003152">
    <property type="entry name" value="FATC_dom"/>
</dbReference>
<evidence type="ECO:0000256" key="13">
    <source>
        <dbReference type="ARBA" id="ARBA00023242"/>
    </source>
</evidence>
<dbReference type="FunFam" id="1.10.1070.11:FF:000033">
    <property type="entry name" value="Serine/threonine-protein kinase MEC1"/>
    <property type="match status" value="1"/>
</dbReference>
<dbReference type="EC" id="2.7.11.1" evidence="3"/>
<keyword evidence="13" id="KW-0539">Nucleus</keyword>
<dbReference type="InterPro" id="IPR058681">
    <property type="entry name" value="HEAT_MEC1_N"/>
</dbReference>
<evidence type="ECO:0000256" key="14">
    <source>
        <dbReference type="ARBA" id="ARBA00023254"/>
    </source>
</evidence>
<comment type="catalytic activity">
    <reaction evidence="19">
        <text>L-seryl-[protein] + ATP = O-phospho-L-seryl-[protein] + ADP + H(+)</text>
        <dbReference type="Rhea" id="RHEA:17989"/>
        <dbReference type="Rhea" id="RHEA-COMP:9863"/>
        <dbReference type="Rhea" id="RHEA-COMP:11604"/>
        <dbReference type="ChEBI" id="CHEBI:15378"/>
        <dbReference type="ChEBI" id="CHEBI:29999"/>
        <dbReference type="ChEBI" id="CHEBI:30616"/>
        <dbReference type="ChEBI" id="CHEBI:83421"/>
        <dbReference type="ChEBI" id="CHEBI:456216"/>
        <dbReference type="EC" id="2.7.11.1"/>
    </reaction>
</comment>
<evidence type="ECO:0000256" key="11">
    <source>
        <dbReference type="ARBA" id="ARBA00022853"/>
    </source>
</evidence>
<dbReference type="GO" id="GO:0005694">
    <property type="term" value="C:chromosome"/>
    <property type="evidence" value="ECO:0007669"/>
    <property type="project" value="TreeGrafter"/>
</dbReference>
<accession>A0AA91PZV0</accession>
<dbReference type="InterPro" id="IPR011009">
    <property type="entry name" value="Kinase-like_dom_sf"/>
</dbReference>
<dbReference type="SUPFAM" id="SSF56112">
    <property type="entry name" value="Protein kinase-like (PK-like)"/>
    <property type="match status" value="1"/>
</dbReference>
<evidence type="ECO:0000259" key="21">
    <source>
        <dbReference type="PROSITE" id="PS51189"/>
    </source>
</evidence>
<feature type="domain" description="PI3K/PI4K catalytic" evidence="20">
    <location>
        <begin position="2048"/>
        <end position="2368"/>
    </location>
</feature>
<dbReference type="SMART" id="SM01343">
    <property type="entry name" value="FATC"/>
    <property type="match status" value="1"/>
</dbReference>
<name>A0AA91PZV0_CLALS</name>
<evidence type="ECO:0000256" key="5">
    <source>
        <dbReference type="ARBA" id="ARBA00022527"/>
    </source>
</evidence>